<dbReference type="Proteomes" id="UP000230081">
    <property type="component" value="Unassembled WGS sequence"/>
</dbReference>
<dbReference type="AlphaFoldDB" id="A0A2M7UVJ9"/>
<evidence type="ECO:0000313" key="6">
    <source>
        <dbReference type="Proteomes" id="UP000230081"/>
    </source>
</evidence>
<dbReference type="GO" id="GO:0000271">
    <property type="term" value="P:polysaccharide biosynthetic process"/>
    <property type="evidence" value="ECO:0007669"/>
    <property type="project" value="TreeGrafter"/>
</dbReference>
<dbReference type="InterPro" id="IPR015421">
    <property type="entry name" value="PyrdxlP-dep_Trfase_major"/>
</dbReference>
<dbReference type="InterPro" id="IPR004101">
    <property type="entry name" value="Mur_ligase_C"/>
</dbReference>
<dbReference type="InterPro" id="IPR013221">
    <property type="entry name" value="Mur_ligase_cen"/>
</dbReference>
<dbReference type="PANTHER" id="PTHR30244:SF34">
    <property type="entry name" value="DTDP-4-AMINO-4,6-DIDEOXYGALACTOSE TRANSAMINASE"/>
    <property type="match status" value="1"/>
</dbReference>
<dbReference type="Pfam" id="PF01041">
    <property type="entry name" value="DegT_DnrJ_EryC1"/>
    <property type="match status" value="2"/>
</dbReference>
<name>A0A2M7UVJ9_9BACT</name>
<sequence>MAIFLSILWFLRTTKVILFYLYLWQLKEYHIGRFLDHFRTEKGKSLIFNKINLLKLVLLASFPAVPLLLFFVGSILYIFEALKASFDFLIKKIKKPVLTKKILVLILISVLIEFLVLYLVFLNAESIVWFLFWLLLFDVLTPLIASAVVLLFQPIAVLGRNQVIKRAKNKRAKFKDLLVVGIAGSYGKTSTKEFLYTILVEKFGENKVLKTKEHQNSEVGISQCILSDLKPEHEIFVVEMGAYNRGGIKLLCSITKPKIGILTGINEQHMATFGSQENIIKAKYELIESLPQDGTAFFNAKNKYCLELYQTAKIKKYLYGEKAKFFGEENILGAMAVARELGMTEEEISKAVEKIAYKFGGVQFKKGIDGLNVIDATYSANPDGVMAHLEYLKTLPGKKIIVMPCLIELGRASKEVHQRIGKKIGEVCDLSIITTRDRLKEIREGSGSKAVFLENPKEIFEKIRNFCQSGDTILLESRVPPVLIGQLLFGRYRTGLFQVISTSLSPNVEKDDVRLAFRLLWQPWKWRNPSTSSGQVADLEEEFKKYFGVKYAFSFNSGRSALMAILEALEIKKDDEILLQGFTCNSAVNPILAKEAKPIFVDIDDTLNLDPEDFKKKITSQSKAVMIQHSFGWPAQIEEISRIAKENNLYLIEDCAHSLGAKYQGKLCGTFGDAAFFSFGRDKIISSVFGGMAITNNEKIGERIKSFQEKLDFPSIFWIFQQLLHPILINYLVLPAYGLNQCLGRLLFGFLHQFSILSKAVYKKEKQGELSECFPKRLPNALAVLALNQFRKLERYNRHRQEIAAFYQEALKNTDFILPLARNKAGIEPTFMRYPVLIKNKFDERSSSLALRSARATDEILKQARKRKIYLDDGWRKSPVVPPDTDIKKVGY</sequence>
<dbReference type="EMBL" id="PFPA01000063">
    <property type="protein sequence ID" value="PIZ87976.1"/>
    <property type="molecule type" value="Genomic_DNA"/>
</dbReference>
<dbReference type="InterPro" id="IPR036565">
    <property type="entry name" value="Mur-like_cat_sf"/>
</dbReference>
<feature type="transmembrane region" description="Helical" evidence="2">
    <location>
        <begin position="102"/>
        <end position="121"/>
    </location>
</feature>
<gene>
    <name evidence="5" type="ORF">COX91_02650</name>
</gene>
<dbReference type="PANTHER" id="PTHR30244">
    <property type="entry name" value="TRANSAMINASE"/>
    <property type="match status" value="1"/>
</dbReference>
<reference evidence="6" key="1">
    <citation type="submission" date="2017-09" db="EMBL/GenBank/DDBJ databases">
        <title>Depth-based differentiation of microbial function through sediment-hosted aquifers and enrichment of novel symbionts in the deep terrestrial subsurface.</title>
        <authorList>
            <person name="Probst A.J."/>
            <person name="Ladd B."/>
            <person name="Jarett J.K."/>
            <person name="Geller-Mcgrath D.E."/>
            <person name="Sieber C.M.K."/>
            <person name="Emerson J.B."/>
            <person name="Anantharaman K."/>
            <person name="Thomas B.C."/>
            <person name="Malmstrom R."/>
            <person name="Stieglmeier M."/>
            <person name="Klingl A."/>
            <person name="Woyke T."/>
            <person name="Ryan C.M."/>
            <person name="Banfield J.F."/>
        </authorList>
    </citation>
    <scope>NUCLEOTIDE SEQUENCE [LARGE SCALE GENOMIC DNA]</scope>
</reference>
<keyword evidence="2" id="KW-0812">Transmembrane</keyword>
<dbReference type="InterPro" id="IPR036615">
    <property type="entry name" value="Mur_ligase_C_dom_sf"/>
</dbReference>
<evidence type="ECO:0008006" key="7">
    <source>
        <dbReference type="Google" id="ProtNLM"/>
    </source>
</evidence>
<evidence type="ECO:0000256" key="1">
    <source>
        <dbReference type="RuleBase" id="RU004508"/>
    </source>
</evidence>
<comment type="similarity">
    <text evidence="1">Belongs to the DegT/DnrJ/EryC1 family.</text>
</comment>
<comment type="caution">
    <text evidence="5">The sequence shown here is derived from an EMBL/GenBank/DDBJ whole genome shotgun (WGS) entry which is preliminary data.</text>
</comment>
<evidence type="ECO:0000256" key="2">
    <source>
        <dbReference type="SAM" id="Phobius"/>
    </source>
</evidence>
<evidence type="ECO:0000259" key="4">
    <source>
        <dbReference type="Pfam" id="PF08245"/>
    </source>
</evidence>
<evidence type="ECO:0000259" key="3">
    <source>
        <dbReference type="Pfam" id="PF02875"/>
    </source>
</evidence>
<keyword evidence="2" id="KW-0472">Membrane</keyword>
<feature type="transmembrane region" description="Helical" evidence="2">
    <location>
        <begin position="6"/>
        <end position="24"/>
    </location>
</feature>
<evidence type="ECO:0000313" key="5">
    <source>
        <dbReference type="EMBL" id="PIZ87976.1"/>
    </source>
</evidence>
<dbReference type="GO" id="GO:0030170">
    <property type="term" value="F:pyridoxal phosphate binding"/>
    <property type="evidence" value="ECO:0007669"/>
    <property type="project" value="TreeGrafter"/>
</dbReference>
<keyword evidence="2" id="KW-1133">Transmembrane helix</keyword>
<dbReference type="Pfam" id="PF08245">
    <property type="entry name" value="Mur_ligase_M"/>
    <property type="match status" value="1"/>
</dbReference>
<dbReference type="InterPro" id="IPR000653">
    <property type="entry name" value="DegT/StrS_aminotransferase"/>
</dbReference>
<dbReference type="Pfam" id="PF02875">
    <property type="entry name" value="Mur_ligase_C"/>
    <property type="match status" value="1"/>
</dbReference>
<dbReference type="GO" id="GO:0016881">
    <property type="term" value="F:acid-amino acid ligase activity"/>
    <property type="evidence" value="ECO:0007669"/>
    <property type="project" value="InterPro"/>
</dbReference>
<dbReference type="Gene3D" id="3.90.190.20">
    <property type="entry name" value="Mur ligase, C-terminal domain"/>
    <property type="match status" value="1"/>
</dbReference>
<feature type="non-terminal residue" evidence="5">
    <location>
        <position position="892"/>
    </location>
</feature>
<proteinExistence type="inferred from homology"/>
<organism evidence="5 6">
    <name type="scientific">Candidatus Nealsonbacteria bacterium CG_4_10_14_0_2_um_filter_39_15</name>
    <dbReference type="NCBI Taxonomy" id="1974681"/>
    <lineage>
        <taxon>Bacteria</taxon>
        <taxon>Candidatus Nealsoniibacteriota</taxon>
    </lineage>
</organism>
<dbReference type="SUPFAM" id="SSF53244">
    <property type="entry name" value="MurD-like peptide ligases, peptide-binding domain"/>
    <property type="match status" value="1"/>
</dbReference>
<feature type="domain" description="Mur ligase C-terminal" evidence="3">
    <location>
        <begin position="363"/>
        <end position="475"/>
    </location>
</feature>
<accession>A0A2M7UVJ9</accession>
<feature type="transmembrane region" description="Helical" evidence="2">
    <location>
        <begin position="127"/>
        <end position="152"/>
    </location>
</feature>
<dbReference type="InterPro" id="IPR015424">
    <property type="entry name" value="PyrdxlP-dep_Trfase"/>
</dbReference>
<dbReference type="GO" id="GO:0005524">
    <property type="term" value="F:ATP binding"/>
    <property type="evidence" value="ECO:0007669"/>
    <property type="project" value="InterPro"/>
</dbReference>
<dbReference type="Gene3D" id="3.90.1150.10">
    <property type="entry name" value="Aspartate Aminotransferase, domain 1"/>
    <property type="match status" value="1"/>
</dbReference>
<feature type="transmembrane region" description="Helical" evidence="2">
    <location>
        <begin position="68"/>
        <end position="90"/>
    </location>
</feature>
<dbReference type="SUPFAM" id="SSF53383">
    <property type="entry name" value="PLP-dependent transferases"/>
    <property type="match status" value="1"/>
</dbReference>
<protein>
    <recommendedName>
        <fullName evidence="7">Mur ligase central domain-containing protein</fullName>
    </recommendedName>
</protein>
<dbReference type="SUPFAM" id="SSF53623">
    <property type="entry name" value="MurD-like peptide ligases, catalytic domain"/>
    <property type="match status" value="1"/>
</dbReference>
<dbReference type="Gene3D" id="3.40.640.10">
    <property type="entry name" value="Type I PLP-dependent aspartate aminotransferase-like (Major domain)"/>
    <property type="match status" value="1"/>
</dbReference>
<keyword evidence="1" id="KW-0663">Pyridoxal phosphate</keyword>
<feature type="domain" description="Mur ligase central" evidence="4">
    <location>
        <begin position="182"/>
        <end position="325"/>
    </location>
</feature>
<dbReference type="GO" id="GO:0008483">
    <property type="term" value="F:transaminase activity"/>
    <property type="evidence" value="ECO:0007669"/>
    <property type="project" value="TreeGrafter"/>
</dbReference>
<dbReference type="InterPro" id="IPR015422">
    <property type="entry name" value="PyrdxlP-dep_Trfase_small"/>
</dbReference>
<dbReference type="Gene3D" id="3.40.1190.10">
    <property type="entry name" value="Mur-like, catalytic domain"/>
    <property type="match status" value="1"/>
</dbReference>